<reference evidence="10 11" key="1">
    <citation type="submission" date="2011-06" db="EMBL/GenBank/DDBJ databases">
        <title>The Genome Sequence of Fusarium oxysporum FOSC 3-a.</title>
        <authorList>
            <consortium name="The Broad Institute Genome Sequencing Platform"/>
            <person name="Ma L.-J."/>
            <person name="Gale L.R."/>
            <person name="Schwartz D.C."/>
            <person name="Zhou S."/>
            <person name="Corby-Kistler H."/>
            <person name="Young S.K."/>
            <person name="Zeng Q."/>
            <person name="Gargeya S."/>
            <person name="Fitzgerald M."/>
            <person name="Haas B."/>
            <person name="Abouelleil A."/>
            <person name="Alvarado L."/>
            <person name="Arachchi H.M."/>
            <person name="Berlin A."/>
            <person name="Brown A."/>
            <person name="Chapman S.B."/>
            <person name="Chen Z."/>
            <person name="Dunbar C."/>
            <person name="Freedman E."/>
            <person name="Gearin G."/>
            <person name="Gellesch M."/>
            <person name="Goldberg J."/>
            <person name="Griggs A."/>
            <person name="Gujja S."/>
            <person name="Heiman D."/>
            <person name="Howarth C."/>
            <person name="Larson L."/>
            <person name="Lui A."/>
            <person name="MacDonald P.J.P."/>
            <person name="Mehta T."/>
            <person name="Montmayeur A."/>
            <person name="Murphy C."/>
            <person name="Neiman D."/>
            <person name="Pearson M."/>
            <person name="Priest M."/>
            <person name="Roberts A."/>
            <person name="Saif S."/>
            <person name="Shea T."/>
            <person name="Shenoy N."/>
            <person name="Sisk P."/>
            <person name="Stolte C."/>
            <person name="Sykes S."/>
            <person name="Wortman J."/>
            <person name="Nusbaum C."/>
            <person name="Birren B."/>
        </authorList>
    </citation>
    <scope>NUCLEOTIDE SEQUENCE [LARGE SCALE GENOMIC DNA]</scope>
    <source>
        <strain evidence="11">FOSC 3-a</strain>
    </source>
</reference>
<sequence>MSSLTNAGLARYAVSIIHHVPKLILTKFECDYCKQKKFRCSKEFPKCSACKPWPGPCNYSRDKPAVKVKVDEQTTRPSLGLTDQRSIEGLHDRLRKVEEAVQALTNAVTQAVDAMNHPSTTCQRGSEKGHVPHQARDPPSNLSVGDVNSFSFIKDTSITNATVGSSPLHQHAAKELQYLSHSLTTAVASKEHPATGFYIPSRAEGYQMIGRFLENASLGDAFFITPSEDLLIQNIFRPETVSRKAWVVYINYMILTMLADNEDAKAQKYRNNMKLALNDSRIFLEPHEVNLQALVMLAIHGEDYASPNSSWMLVGHACRQAEALGFPIASTTDYVTTQRRLSLFWLLFAVDKSCVLAFGRPCFLSSTTYSHIPLPDLGYLTRFQPRSDSPHAHKRSEISLFGGRMFLARIELAKMIGTVVDLRHIPEPEEGLRERLGEWYTRTNMMLEDTLQNERAFSGPNELREMVLGISTIKFEYLHVSMVLLKSHLPSASLRLEAAREAISLLPSMISNWTSVYNSMIWHLFYFPFIPYFIIFENLVQRNALLSKVMIQQDLELLSTTVSYYSSMTHQMQMLAPLCARLENIATVFLHLAKLHTDCSDPLRSTQPPAPEPLQSRSSQSQKASISANSTSTGSLQTELGGKCDFDLEQYLQWLPPDVIPPQDTQSTDIPDEDSNQRVLGAEVVEPLQAEPRGTKRPFDVMFDWFAWDVYYGEQNIDIG</sequence>
<dbReference type="GO" id="GO:0003677">
    <property type="term" value="F:DNA binding"/>
    <property type="evidence" value="ECO:0007669"/>
    <property type="project" value="UniProtKB-KW"/>
</dbReference>
<dbReference type="InterPro" id="IPR001138">
    <property type="entry name" value="Zn2Cys6_DnaBD"/>
</dbReference>
<dbReference type="PANTHER" id="PTHR46910">
    <property type="entry name" value="TRANSCRIPTION FACTOR PDR1"/>
    <property type="match status" value="1"/>
</dbReference>
<dbReference type="GO" id="GO:0006351">
    <property type="term" value="P:DNA-templated transcription"/>
    <property type="evidence" value="ECO:0007669"/>
    <property type="project" value="InterPro"/>
</dbReference>
<feature type="compositionally biased region" description="Low complexity" evidence="8">
    <location>
        <begin position="615"/>
        <end position="630"/>
    </location>
</feature>
<evidence type="ECO:0000256" key="8">
    <source>
        <dbReference type="SAM" id="MobiDB-lite"/>
    </source>
</evidence>
<feature type="compositionally biased region" description="Basic and acidic residues" evidence="8">
    <location>
        <begin position="125"/>
        <end position="136"/>
    </location>
</feature>
<dbReference type="PROSITE" id="PS50048">
    <property type="entry name" value="ZN2_CY6_FUNGAL_2"/>
    <property type="match status" value="1"/>
</dbReference>
<dbReference type="GO" id="GO:0000981">
    <property type="term" value="F:DNA-binding transcription factor activity, RNA polymerase II-specific"/>
    <property type="evidence" value="ECO:0007669"/>
    <property type="project" value="InterPro"/>
</dbReference>
<feature type="domain" description="Zn(2)-C6 fungal-type" evidence="9">
    <location>
        <begin position="29"/>
        <end position="59"/>
    </location>
</feature>
<evidence type="ECO:0000256" key="1">
    <source>
        <dbReference type="ARBA" id="ARBA00004123"/>
    </source>
</evidence>
<evidence type="ECO:0000259" key="9">
    <source>
        <dbReference type="PROSITE" id="PS50048"/>
    </source>
</evidence>
<feature type="region of interest" description="Disordered" evidence="8">
    <location>
        <begin position="120"/>
        <end position="142"/>
    </location>
</feature>
<dbReference type="HOGENOM" id="CLU_024397_0_0_1"/>
<evidence type="ECO:0000256" key="5">
    <source>
        <dbReference type="ARBA" id="ARBA00023163"/>
    </source>
</evidence>
<dbReference type="EMBL" id="JH717840">
    <property type="protein sequence ID" value="EWY99828.1"/>
    <property type="molecule type" value="Genomic_DNA"/>
</dbReference>
<dbReference type="OrthoDB" id="103819at2759"/>
<evidence type="ECO:0000313" key="11">
    <source>
        <dbReference type="Proteomes" id="UP000030753"/>
    </source>
</evidence>
<keyword evidence="5" id="KW-0804">Transcription</keyword>
<dbReference type="PANTHER" id="PTHR46910:SF37">
    <property type="entry name" value="ZN(II)2CYS6 TRANSCRIPTION FACTOR (EUROFUNG)"/>
    <property type="match status" value="1"/>
</dbReference>
<evidence type="ECO:0000256" key="3">
    <source>
        <dbReference type="ARBA" id="ARBA00023015"/>
    </source>
</evidence>
<dbReference type="AlphaFoldDB" id="W9IXW6"/>
<dbReference type="InterPro" id="IPR036864">
    <property type="entry name" value="Zn2-C6_fun-type_DNA-bd_sf"/>
</dbReference>
<dbReference type="SMART" id="SM00906">
    <property type="entry name" value="Fungal_trans"/>
    <property type="match status" value="1"/>
</dbReference>
<dbReference type="GO" id="GO:0008270">
    <property type="term" value="F:zinc ion binding"/>
    <property type="evidence" value="ECO:0007669"/>
    <property type="project" value="InterPro"/>
</dbReference>
<feature type="coiled-coil region" evidence="7">
    <location>
        <begin position="87"/>
        <end position="114"/>
    </location>
</feature>
<proteinExistence type="predicted"/>
<evidence type="ECO:0000256" key="4">
    <source>
        <dbReference type="ARBA" id="ARBA00023125"/>
    </source>
</evidence>
<dbReference type="InterPro" id="IPR007219">
    <property type="entry name" value="XnlR_reg_dom"/>
</dbReference>
<feature type="region of interest" description="Disordered" evidence="8">
    <location>
        <begin position="601"/>
        <end position="636"/>
    </location>
</feature>
<evidence type="ECO:0000313" key="10">
    <source>
        <dbReference type="EMBL" id="EWY99828.1"/>
    </source>
</evidence>
<dbReference type="GO" id="GO:0005634">
    <property type="term" value="C:nucleus"/>
    <property type="evidence" value="ECO:0007669"/>
    <property type="project" value="UniProtKB-SubCell"/>
</dbReference>
<evidence type="ECO:0000256" key="6">
    <source>
        <dbReference type="ARBA" id="ARBA00023242"/>
    </source>
</evidence>
<keyword evidence="6" id="KW-0539">Nucleus</keyword>
<evidence type="ECO:0000256" key="7">
    <source>
        <dbReference type="SAM" id="Coils"/>
    </source>
</evidence>
<dbReference type="SUPFAM" id="SSF57701">
    <property type="entry name" value="Zn2/Cys6 DNA-binding domain"/>
    <property type="match status" value="1"/>
</dbReference>
<accession>W9IXW6</accession>
<dbReference type="Proteomes" id="UP000030753">
    <property type="component" value="Unassembled WGS sequence"/>
</dbReference>
<keyword evidence="4" id="KW-0238">DNA-binding</keyword>
<name>W9IXW6_FUSOX</name>
<evidence type="ECO:0000256" key="2">
    <source>
        <dbReference type="ARBA" id="ARBA00022723"/>
    </source>
</evidence>
<keyword evidence="2" id="KW-0479">Metal-binding</keyword>
<comment type="subcellular location">
    <subcellularLocation>
        <location evidence="1">Nucleus</location>
    </subcellularLocation>
</comment>
<dbReference type="Pfam" id="PF04082">
    <property type="entry name" value="Fungal_trans"/>
    <property type="match status" value="1"/>
</dbReference>
<keyword evidence="7" id="KW-0175">Coiled coil</keyword>
<dbReference type="InterPro" id="IPR050987">
    <property type="entry name" value="AtrR-like"/>
</dbReference>
<dbReference type="CDD" id="cd12148">
    <property type="entry name" value="fungal_TF_MHR"/>
    <property type="match status" value="1"/>
</dbReference>
<dbReference type="CDD" id="cd00067">
    <property type="entry name" value="GAL4"/>
    <property type="match status" value="1"/>
</dbReference>
<gene>
    <name evidence="10" type="ORF">FOYG_03766</name>
</gene>
<keyword evidence="3" id="KW-0805">Transcription regulation</keyword>
<protein>
    <recommendedName>
        <fullName evidence="9">Zn(2)-C6 fungal-type domain-containing protein</fullName>
    </recommendedName>
</protein>
<dbReference type="Pfam" id="PF00172">
    <property type="entry name" value="Zn_clus"/>
    <property type="match status" value="1"/>
</dbReference>
<organism evidence="10 11">
    <name type="scientific">Fusarium oxysporum NRRL 32931</name>
    <dbReference type="NCBI Taxonomy" id="660029"/>
    <lineage>
        <taxon>Eukaryota</taxon>
        <taxon>Fungi</taxon>
        <taxon>Dikarya</taxon>
        <taxon>Ascomycota</taxon>
        <taxon>Pezizomycotina</taxon>
        <taxon>Sordariomycetes</taxon>
        <taxon>Hypocreomycetidae</taxon>
        <taxon>Hypocreales</taxon>
        <taxon>Nectriaceae</taxon>
        <taxon>Fusarium</taxon>
        <taxon>Fusarium oxysporum species complex</taxon>
    </lineage>
</organism>
<dbReference type="Gene3D" id="4.10.240.10">
    <property type="entry name" value="Zn(2)-C6 fungal-type DNA-binding domain"/>
    <property type="match status" value="1"/>
</dbReference>